<dbReference type="InterPro" id="IPR000048">
    <property type="entry name" value="IQ_motif_EF-hand-BS"/>
</dbReference>
<sequence>MAIEAAVGNPLASRTTRLSTEERSVVLAKNLIFGDTLTKKDVRSPTTGPHRQRIRHANVCRGKVVLAASTGDTTVSSPPGSRVPSSRQHRLKPSSPRIEHVPESPPPAASPLEAALSSQARQTHPIHVTIVDNIRPRKRTSGLRTAQPTSPQNGLLCGHEETLTIDDMCSDPLEDTVSPHADLTPLVSPKNPTCYSQTQRASWSGKVPAARRRSQSNTATSVDVSNTSLSSYSGDVSADNVVAEIDTIKTILIREQLMERLGRAAAVIDRSVLDLHALTKPARRKSAGSATSRNGDNNEGDERPTAAQKKQMDATVASLERRIVASTHDLLDIGPELRQITVKVVDAIEGWRHTLDGTATRTNRPPTVRTFLFQGENYLEKMSQDLCPAYDGVALAAVFKGPSHPFLLPHDVADQLHAALGLPPVPALSTAPCTTFVTTSALVADTLSEIVSTLIRKRIPSSFGPQNNESTSLITAEVRRATAAIFRERHRVQADAPRSVEPAAYDPFDTIRQYPTVADAFDRICRSNRDAMDDTREVLRLRQQDTTRARNQTLRAVQKPLTINHAAVEALVAKKVAAESASIMPSKGAAAGSTCRLAGHVLIRKKPSRGDPVLRSVLKIQAQFRRHHSRLELLLSLKAMTHRLHMAATQIQRIYRGHRAKAMVGQVQRSLWVDERFFHLNARRVQRWLRHRRLERVEAAKRQVAAAVVVPAELPVVPVGPSLTDVYREAGRKRRMERDRVTAEKRSQAALLIEKKHQGCHVIQGAFRHYNKRKTMRMLQLARRMSQESNAATHIQSFVRCTLAKKYARQLHARRELDTVHHSSTLIQATYRGHRVRQRMSLAATMAATKEVAGSPTKTRLPSVVLKPAVLKPHPTRPSRHRTAVTVPKPLQSPRDRLPSLVQQGRRKPGVSWEELKLKEPRIGDQL</sequence>
<reference evidence="2" key="1">
    <citation type="submission" date="2013-12" db="EMBL/GenBank/DDBJ databases">
        <title>The Genome Sequence of Aphanomyces astaci APO3.</title>
        <authorList>
            <consortium name="The Broad Institute Genomics Platform"/>
            <person name="Russ C."/>
            <person name="Tyler B."/>
            <person name="van West P."/>
            <person name="Dieguez-Uribeondo J."/>
            <person name="Young S.K."/>
            <person name="Zeng Q."/>
            <person name="Gargeya S."/>
            <person name="Fitzgerald M."/>
            <person name="Abouelleil A."/>
            <person name="Alvarado L."/>
            <person name="Chapman S.B."/>
            <person name="Gainer-Dewar J."/>
            <person name="Goldberg J."/>
            <person name="Griggs A."/>
            <person name="Gujja S."/>
            <person name="Hansen M."/>
            <person name="Howarth C."/>
            <person name="Imamovic A."/>
            <person name="Ireland A."/>
            <person name="Larimer J."/>
            <person name="McCowan C."/>
            <person name="Murphy C."/>
            <person name="Pearson M."/>
            <person name="Poon T.W."/>
            <person name="Priest M."/>
            <person name="Roberts A."/>
            <person name="Saif S."/>
            <person name="Shea T."/>
            <person name="Sykes S."/>
            <person name="Wortman J."/>
            <person name="Nusbaum C."/>
            <person name="Birren B."/>
        </authorList>
    </citation>
    <scope>NUCLEOTIDE SEQUENCE [LARGE SCALE GENOMIC DNA]</scope>
    <source>
        <strain evidence="2">APO3</strain>
    </source>
</reference>
<dbReference type="Pfam" id="PF00612">
    <property type="entry name" value="IQ"/>
    <property type="match status" value="4"/>
</dbReference>
<feature type="compositionally biased region" description="Basic and acidic residues" evidence="1">
    <location>
        <begin position="914"/>
        <end position="927"/>
    </location>
</feature>
<dbReference type="Gene3D" id="1.20.5.190">
    <property type="match status" value="2"/>
</dbReference>
<protein>
    <submittedName>
        <fullName evidence="2">Uncharacterized protein</fullName>
    </submittedName>
</protein>
<feature type="compositionally biased region" description="Polar residues" evidence="1">
    <location>
        <begin position="215"/>
        <end position="230"/>
    </location>
</feature>
<proteinExistence type="predicted"/>
<dbReference type="SMART" id="SM00015">
    <property type="entry name" value="IQ"/>
    <property type="match status" value="4"/>
</dbReference>
<dbReference type="RefSeq" id="XP_009823642.1">
    <property type="nucleotide sequence ID" value="XM_009825340.1"/>
</dbReference>
<dbReference type="CDD" id="cd23767">
    <property type="entry name" value="IQCD"/>
    <property type="match status" value="1"/>
</dbReference>
<feature type="compositionally biased region" description="Basic residues" evidence="1">
    <location>
        <begin position="874"/>
        <end position="883"/>
    </location>
</feature>
<evidence type="ECO:0000313" key="2">
    <source>
        <dbReference type="EMBL" id="ETV86843.1"/>
    </source>
</evidence>
<evidence type="ECO:0000256" key="1">
    <source>
        <dbReference type="SAM" id="MobiDB-lite"/>
    </source>
</evidence>
<dbReference type="AlphaFoldDB" id="W4H6U8"/>
<dbReference type="VEuPathDB" id="FungiDB:H257_01898"/>
<name>W4H6U8_APHAT</name>
<dbReference type="PROSITE" id="PS50096">
    <property type="entry name" value="IQ"/>
    <property type="match status" value="3"/>
</dbReference>
<dbReference type="OrthoDB" id="73584at2759"/>
<feature type="compositionally biased region" description="Low complexity" evidence="1">
    <location>
        <begin position="75"/>
        <end position="86"/>
    </location>
</feature>
<feature type="region of interest" description="Disordered" evidence="1">
    <location>
        <begin position="180"/>
        <end position="230"/>
    </location>
</feature>
<dbReference type="EMBL" id="KI913116">
    <property type="protein sequence ID" value="ETV86843.1"/>
    <property type="molecule type" value="Genomic_DNA"/>
</dbReference>
<feature type="compositionally biased region" description="Polar residues" evidence="1">
    <location>
        <begin position="190"/>
        <end position="202"/>
    </location>
</feature>
<dbReference type="GeneID" id="20803894"/>
<feature type="region of interest" description="Disordered" evidence="1">
    <location>
        <begin position="281"/>
        <end position="313"/>
    </location>
</feature>
<feature type="compositionally biased region" description="Polar residues" evidence="1">
    <location>
        <begin position="288"/>
        <end position="297"/>
    </location>
</feature>
<organism evidence="2">
    <name type="scientific">Aphanomyces astaci</name>
    <name type="common">Crayfish plague agent</name>
    <dbReference type="NCBI Taxonomy" id="112090"/>
    <lineage>
        <taxon>Eukaryota</taxon>
        <taxon>Sar</taxon>
        <taxon>Stramenopiles</taxon>
        <taxon>Oomycota</taxon>
        <taxon>Saprolegniomycetes</taxon>
        <taxon>Saprolegniales</taxon>
        <taxon>Verrucalvaceae</taxon>
        <taxon>Aphanomyces</taxon>
    </lineage>
</organism>
<accession>W4H6U8</accession>
<feature type="region of interest" description="Disordered" evidence="1">
    <location>
        <begin position="871"/>
        <end position="927"/>
    </location>
</feature>
<feature type="region of interest" description="Disordered" evidence="1">
    <location>
        <begin position="69"/>
        <end position="123"/>
    </location>
</feature>
<gene>
    <name evidence="2" type="ORF">H257_01898</name>
</gene>
<dbReference type="STRING" id="112090.W4H6U8"/>